<organism evidence="1 2">
    <name type="scientific">Phytophthora aleatoria</name>
    <dbReference type="NCBI Taxonomy" id="2496075"/>
    <lineage>
        <taxon>Eukaryota</taxon>
        <taxon>Sar</taxon>
        <taxon>Stramenopiles</taxon>
        <taxon>Oomycota</taxon>
        <taxon>Peronosporomycetes</taxon>
        <taxon>Peronosporales</taxon>
        <taxon>Peronosporaceae</taxon>
        <taxon>Phytophthora</taxon>
    </lineage>
</organism>
<name>A0A8J5J5F1_9STRA</name>
<comment type="caution">
    <text evidence="1">The sequence shown here is derived from an EMBL/GenBank/DDBJ whole genome shotgun (WGS) entry which is preliminary data.</text>
</comment>
<dbReference type="EMBL" id="JAENGY010000074">
    <property type="protein sequence ID" value="KAG6975150.1"/>
    <property type="molecule type" value="Genomic_DNA"/>
</dbReference>
<keyword evidence="2" id="KW-1185">Reference proteome</keyword>
<protein>
    <submittedName>
        <fullName evidence="1">Uncharacterized protein</fullName>
    </submittedName>
</protein>
<evidence type="ECO:0000313" key="1">
    <source>
        <dbReference type="EMBL" id="KAG6975150.1"/>
    </source>
</evidence>
<accession>A0A8J5J5F1</accession>
<dbReference type="AlphaFoldDB" id="A0A8J5J5F1"/>
<proteinExistence type="predicted"/>
<dbReference type="Proteomes" id="UP000709295">
    <property type="component" value="Unassembled WGS sequence"/>
</dbReference>
<sequence length="194" mass="22127">MQQLSAFECGVNIDSPKRDWNLNTQESSETRHTRVLTNLERFWFLDGATCSLDALLQWEKVNSAPISYKCILHPDDDNELLAGKMRSLVSTYQIVVCEWRQLPQITSVSSVEQRSREMLVMWIAFCLVHQRCLNEVPLCAEYNIALEWKDLKVGGSSGSSSHVCTSACRQVHSWLERGNQRPSALPHDESKTDI</sequence>
<gene>
    <name evidence="1" type="ORF">JG688_00002685</name>
</gene>
<evidence type="ECO:0000313" key="2">
    <source>
        <dbReference type="Proteomes" id="UP000709295"/>
    </source>
</evidence>
<reference evidence="1" key="1">
    <citation type="submission" date="2021-01" db="EMBL/GenBank/DDBJ databases">
        <title>Phytophthora aleatoria, a newly-described species from Pinus radiata is distinct from Phytophthora cactorum isolates based on comparative genomics.</title>
        <authorList>
            <person name="Mcdougal R."/>
            <person name="Panda P."/>
            <person name="Williams N."/>
            <person name="Studholme D.J."/>
        </authorList>
    </citation>
    <scope>NUCLEOTIDE SEQUENCE</scope>
    <source>
        <strain evidence="1">NZFS 4037</strain>
    </source>
</reference>